<organism evidence="2 3">
    <name type="scientific">Nocardia terpenica</name>
    <dbReference type="NCBI Taxonomy" id="455432"/>
    <lineage>
        <taxon>Bacteria</taxon>
        <taxon>Bacillati</taxon>
        <taxon>Actinomycetota</taxon>
        <taxon>Actinomycetes</taxon>
        <taxon>Mycobacteriales</taxon>
        <taxon>Nocardiaceae</taxon>
        <taxon>Nocardia</taxon>
    </lineage>
</organism>
<dbReference type="Pfam" id="PF18847">
    <property type="entry name" value="LPD29"/>
    <property type="match status" value="1"/>
</dbReference>
<sequence length="228" mass="25495">MTPPVRILGAREVTRRIRAELADRWPGVRFIVRGGRAEWRNWVMVGWTDGPPDAAVRELARRYEAMGTGNDARGPVIYGIHGVLSTREISPNGYGIVADALERRYPLIVPRTGSEIDWSAAYTLHVEPPIDLHGRTFGPLEGTYATTRRGALPLSQAICAVADSADMSELFPEPPGLRSTEIIRELLTSVGSTLPDTRFTIPRRWNSAEFGRFRRTELHRQRHSNAIS</sequence>
<evidence type="ECO:0000259" key="1">
    <source>
        <dbReference type="Pfam" id="PF18847"/>
    </source>
</evidence>
<keyword evidence="2" id="KW-0614">Plasmid</keyword>
<dbReference type="AlphaFoldDB" id="A0A291RY83"/>
<dbReference type="Proteomes" id="UP000221961">
    <property type="component" value="Plasmid p_NC_YFY_NT001"/>
</dbReference>
<reference evidence="2 3" key="1">
    <citation type="submission" date="2017-10" db="EMBL/GenBank/DDBJ databases">
        <title>Comparative genomics between pathogenic Norcardia.</title>
        <authorList>
            <person name="Zeng L."/>
        </authorList>
    </citation>
    <scope>NUCLEOTIDE SEQUENCE [LARGE SCALE GENOMIC DNA]</scope>
    <source>
        <strain evidence="2 3">NC_YFY_NT001</strain>
        <plasmid evidence="3">Plasmid p_nc_yfy_nt001</plasmid>
    </source>
</reference>
<dbReference type="RefSeq" id="WP_098699291.1">
    <property type="nucleotide sequence ID" value="NZ_CP023779.1"/>
</dbReference>
<dbReference type="InterPro" id="IPR041311">
    <property type="entry name" value="LPD29"/>
</dbReference>
<dbReference type="EMBL" id="CP023779">
    <property type="protein sequence ID" value="ATL72496.1"/>
    <property type="molecule type" value="Genomic_DNA"/>
</dbReference>
<dbReference type="GeneID" id="88363369"/>
<protein>
    <recommendedName>
        <fullName evidence="1">Large polyvalent protein associated domain-containing protein</fullName>
    </recommendedName>
</protein>
<proteinExistence type="predicted"/>
<evidence type="ECO:0000313" key="2">
    <source>
        <dbReference type="EMBL" id="ATL72496.1"/>
    </source>
</evidence>
<dbReference type="KEGG" id="ntp:CRH09_39680"/>
<evidence type="ECO:0000313" key="3">
    <source>
        <dbReference type="Proteomes" id="UP000221961"/>
    </source>
</evidence>
<geneLocation type="plasmid" evidence="3">
    <name>p_nc_yfy_nt001</name>
</geneLocation>
<gene>
    <name evidence="2" type="ORF">CRH09_39680</name>
</gene>
<accession>A0A291RY83</accession>
<feature type="domain" description="Large polyvalent protein associated" evidence="1">
    <location>
        <begin position="10"/>
        <end position="68"/>
    </location>
</feature>
<name>A0A291RY83_9NOCA</name>